<dbReference type="Proteomes" id="UP000295247">
    <property type="component" value="Unassembled WGS sequence"/>
</dbReference>
<evidence type="ECO:0000256" key="2">
    <source>
        <dbReference type="ARBA" id="ARBA00022692"/>
    </source>
</evidence>
<dbReference type="SUPFAM" id="SSF53300">
    <property type="entry name" value="vWA-like"/>
    <property type="match status" value="1"/>
</dbReference>
<proteinExistence type="predicted"/>
<dbReference type="PANTHER" id="PTHR22550:SF5">
    <property type="entry name" value="LEUCINE ZIPPER PROTEIN 4"/>
    <property type="match status" value="1"/>
</dbReference>
<dbReference type="InterPro" id="IPR036465">
    <property type="entry name" value="vWFA_dom_sf"/>
</dbReference>
<dbReference type="SMART" id="SM00327">
    <property type="entry name" value="VWA"/>
    <property type="match status" value="1"/>
</dbReference>
<dbReference type="AlphaFoldDB" id="A0A4R4AK76"/>
<dbReference type="PROSITE" id="PS50234">
    <property type="entry name" value="VWFA"/>
    <property type="match status" value="1"/>
</dbReference>
<dbReference type="InterPro" id="IPR002035">
    <property type="entry name" value="VWF_A"/>
</dbReference>
<dbReference type="PANTHER" id="PTHR22550">
    <property type="entry name" value="SPORE GERMINATION PROTEIN"/>
    <property type="match status" value="1"/>
</dbReference>
<keyword evidence="4" id="KW-0472">Membrane</keyword>
<sequence>MLEFHWPWAALALPLPWLLPRLLRRRIGSSPTPPRSTTPGLRHPHPERLRAVFAAGGDGTGGEARLDRLLWLLLWLALVAALTRPQWLTPHTEISTPGYDLMLAVDASHSMAALDLGDGRQLDRMQVVRTVMDRFVAGRSGDRVGLILFGAQAFVLAPLTLDRTAVRQQLADLVPGIAGAATALGDAIALGTLKLRERPAGSRVLLLIADGDNNAGGFDPREAARLAAHYGIRIHVIGVGSQQQRIPIREEGQIRYRDDLTMDEETLRAIAALTGGDYFRATDGDALARISAQIDGLEKTASEARTLYLPQPLYRWPLLLALAALLALGIRDRGVAS</sequence>
<dbReference type="InterPro" id="IPR050768">
    <property type="entry name" value="UPF0353/GerABKA_families"/>
</dbReference>
<keyword evidence="1" id="KW-1003">Cell membrane</keyword>
<evidence type="ECO:0000256" key="4">
    <source>
        <dbReference type="ARBA" id="ARBA00023136"/>
    </source>
</evidence>
<evidence type="ECO:0000256" key="3">
    <source>
        <dbReference type="ARBA" id="ARBA00022989"/>
    </source>
</evidence>
<comment type="caution">
    <text evidence="6">The sequence shown here is derived from an EMBL/GenBank/DDBJ whole genome shotgun (WGS) entry which is preliminary data.</text>
</comment>
<evidence type="ECO:0000313" key="7">
    <source>
        <dbReference type="Proteomes" id="UP000295247"/>
    </source>
</evidence>
<accession>A0A4R4AK76</accession>
<protein>
    <submittedName>
        <fullName evidence="6">Ca-activated chloride channel family protein</fullName>
    </submittedName>
</protein>
<evidence type="ECO:0000259" key="5">
    <source>
        <dbReference type="PROSITE" id="PS50234"/>
    </source>
</evidence>
<dbReference type="Pfam" id="PF00092">
    <property type="entry name" value="VWA"/>
    <property type="match status" value="1"/>
</dbReference>
<evidence type="ECO:0000256" key="1">
    <source>
        <dbReference type="ARBA" id="ARBA00022475"/>
    </source>
</evidence>
<name>A0A4R4AK76_MARGR</name>
<dbReference type="EMBL" id="SMDC01000001">
    <property type="protein sequence ID" value="TCW39818.1"/>
    <property type="molecule type" value="Genomic_DNA"/>
</dbReference>
<feature type="domain" description="VWFA" evidence="5">
    <location>
        <begin position="100"/>
        <end position="294"/>
    </location>
</feature>
<evidence type="ECO:0000313" key="6">
    <source>
        <dbReference type="EMBL" id="TCW39818.1"/>
    </source>
</evidence>
<dbReference type="Gene3D" id="3.40.50.410">
    <property type="entry name" value="von Willebrand factor, type A domain"/>
    <property type="match status" value="1"/>
</dbReference>
<keyword evidence="2" id="KW-0812">Transmembrane</keyword>
<keyword evidence="3" id="KW-1133">Transmembrane helix</keyword>
<reference evidence="6 7" key="1">
    <citation type="submission" date="2019-03" db="EMBL/GenBank/DDBJ databases">
        <title>Genomic Encyclopedia of Type Strains, Phase IV (KMG-IV): sequencing the most valuable type-strain genomes for metagenomic binning, comparative biology and taxonomic classification.</title>
        <authorList>
            <person name="Goeker M."/>
        </authorList>
    </citation>
    <scope>NUCLEOTIDE SEQUENCE [LARGE SCALE GENOMIC DNA]</scope>
    <source>
        <strain evidence="6 7">DSM 203</strain>
    </source>
</reference>
<gene>
    <name evidence="6" type="ORF">EDC29_101234</name>
</gene>
<organism evidence="6 7">
    <name type="scientific">Marichromatium gracile</name>
    <name type="common">Chromatium gracile</name>
    <dbReference type="NCBI Taxonomy" id="1048"/>
    <lineage>
        <taxon>Bacteria</taxon>
        <taxon>Pseudomonadati</taxon>
        <taxon>Pseudomonadota</taxon>
        <taxon>Gammaproteobacteria</taxon>
        <taxon>Chromatiales</taxon>
        <taxon>Chromatiaceae</taxon>
        <taxon>Marichromatium</taxon>
    </lineage>
</organism>
<dbReference type="RefSeq" id="WP_123142166.1">
    <property type="nucleotide sequence ID" value="NZ_NRRH01000002.1"/>
</dbReference>